<feature type="compositionally biased region" description="Low complexity" evidence="1">
    <location>
        <begin position="308"/>
        <end position="323"/>
    </location>
</feature>
<evidence type="ECO:0000256" key="1">
    <source>
        <dbReference type="SAM" id="MobiDB-lite"/>
    </source>
</evidence>
<sequence>MPIQCLTTRADGAHLSPAVLAGILAGVVAVILGLIIGLILLLIRAVRRHKRLLADLEERGIEIAQAQQDAKRDSITKPRTVLRRNTILPFNSKSGWGALPSVETINPPESTSMPLHYAPPKPVGFVSKPPRLSWPFSARRASGKAIRMRKIRVPRLSVVLENPKPSPLVPVLNGSFRGEPLSPHKSHSHSRPSSDQSLLQRHPAFRQLIQEDIFKDKNTSRELLRRSLTAKPVTKTEVRVRPNRSKSIAEIPISTKATVLSRLPQPDRHARSASMCSQSSGTAPEAPIPPLPLEVARLKTETRRRSLLSRSPSKVSVSSAESTGSSILVTQSSPILPGSTNIRVQKVTKRNWRNSMIVGPRPLRDTLTLHGKNKYSQDSIKSSAAHLSLASPAAGQSYCESRSSVLTNSSSMQSVGKVKTAESVTMSKISSPTSSPLTVRSLTTPRRKSGSHVTAYGSPEERQKRPSALQSVSGNTGMKRQLSEASTHASSTRSSNGNPFQWDPTPLASGKPSALKGSPSARKGHRRQNCVRISLAPTILGPPSRSPSPSWMKEIQEESPSASSEKRNSIGGLGFSNSRSLP</sequence>
<evidence type="ECO:0000313" key="3">
    <source>
        <dbReference type="EMBL" id="KAF2871322.1"/>
    </source>
</evidence>
<comment type="caution">
    <text evidence="3">The sequence shown here is derived from an EMBL/GenBank/DDBJ whole genome shotgun (WGS) entry which is preliminary data.</text>
</comment>
<evidence type="ECO:0000256" key="2">
    <source>
        <dbReference type="SAM" id="Phobius"/>
    </source>
</evidence>
<keyword evidence="2" id="KW-0812">Transmembrane</keyword>
<feature type="region of interest" description="Disordered" evidence="1">
    <location>
        <begin position="171"/>
        <end position="198"/>
    </location>
</feature>
<name>A0A7C8MEG1_9PLEO</name>
<accession>A0A7C8MEG1</accession>
<feature type="region of interest" description="Disordered" evidence="1">
    <location>
        <begin position="264"/>
        <end position="323"/>
    </location>
</feature>
<keyword evidence="4" id="KW-1185">Reference proteome</keyword>
<dbReference type="OrthoDB" id="3546893at2759"/>
<keyword evidence="2" id="KW-1133">Transmembrane helix</keyword>
<feature type="non-terminal residue" evidence="3">
    <location>
        <position position="582"/>
    </location>
</feature>
<proteinExistence type="predicted"/>
<keyword evidence="2" id="KW-0472">Membrane</keyword>
<dbReference type="Proteomes" id="UP000481861">
    <property type="component" value="Unassembled WGS sequence"/>
</dbReference>
<feature type="transmembrane region" description="Helical" evidence="2">
    <location>
        <begin position="20"/>
        <end position="43"/>
    </location>
</feature>
<reference evidence="3 4" key="1">
    <citation type="submission" date="2020-01" db="EMBL/GenBank/DDBJ databases">
        <authorList>
            <consortium name="DOE Joint Genome Institute"/>
            <person name="Haridas S."/>
            <person name="Albert R."/>
            <person name="Binder M."/>
            <person name="Bloem J."/>
            <person name="Labutti K."/>
            <person name="Salamov A."/>
            <person name="Andreopoulos B."/>
            <person name="Baker S.E."/>
            <person name="Barry K."/>
            <person name="Bills G."/>
            <person name="Bluhm B.H."/>
            <person name="Cannon C."/>
            <person name="Castanera R."/>
            <person name="Culley D.E."/>
            <person name="Daum C."/>
            <person name="Ezra D."/>
            <person name="Gonzalez J.B."/>
            <person name="Henrissat B."/>
            <person name="Kuo A."/>
            <person name="Liang C."/>
            <person name="Lipzen A."/>
            <person name="Lutzoni F."/>
            <person name="Magnuson J."/>
            <person name="Mondo S."/>
            <person name="Nolan M."/>
            <person name="Ohm R."/>
            <person name="Pangilinan J."/>
            <person name="Park H.-J.H."/>
            <person name="Ramirez L."/>
            <person name="Alfaro M."/>
            <person name="Sun H."/>
            <person name="Tritt A."/>
            <person name="Yoshinaga Y."/>
            <person name="Zwiers L.-H.L."/>
            <person name="Turgeon B.G."/>
            <person name="Goodwin S.B."/>
            <person name="Spatafora J.W."/>
            <person name="Crous P.W."/>
            <person name="Grigoriev I.V."/>
        </authorList>
    </citation>
    <scope>NUCLEOTIDE SEQUENCE [LARGE SCALE GENOMIC DNA]</scope>
    <source>
        <strain evidence="3 4">CBS 611.86</strain>
    </source>
</reference>
<dbReference type="AlphaFoldDB" id="A0A7C8MEG1"/>
<organism evidence="3 4">
    <name type="scientific">Massariosphaeria phaeospora</name>
    <dbReference type="NCBI Taxonomy" id="100035"/>
    <lineage>
        <taxon>Eukaryota</taxon>
        <taxon>Fungi</taxon>
        <taxon>Dikarya</taxon>
        <taxon>Ascomycota</taxon>
        <taxon>Pezizomycotina</taxon>
        <taxon>Dothideomycetes</taxon>
        <taxon>Pleosporomycetidae</taxon>
        <taxon>Pleosporales</taxon>
        <taxon>Pleosporales incertae sedis</taxon>
        <taxon>Massariosphaeria</taxon>
    </lineage>
</organism>
<feature type="compositionally biased region" description="Polar residues" evidence="1">
    <location>
        <begin position="468"/>
        <end position="499"/>
    </location>
</feature>
<feature type="compositionally biased region" description="Polar residues" evidence="1">
    <location>
        <begin position="422"/>
        <end position="444"/>
    </location>
</feature>
<evidence type="ECO:0000313" key="4">
    <source>
        <dbReference type="Proteomes" id="UP000481861"/>
    </source>
</evidence>
<dbReference type="EMBL" id="JAADJZ010000012">
    <property type="protein sequence ID" value="KAF2871322.1"/>
    <property type="molecule type" value="Genomic_DNA"/>
</dbReference>
<feature type="region of interest" description="Disordered" evidence="1">
    <location>
        <begin position="422"/>
        <end position="582"/>
    </location>
</feature>
<gene>
    <name evidence="3" type="ORF">BDV95DRAFT_494942</name>
</gene>
<protein>
    <submittedName>
        <fullName evidence="3">Uncharacterized protein</fullName>
    </submittedName>
</protein>